<gene>
    <name evidence="3" type="ORF">HJC23_012346</name>
</gene>
<dbReference type="CDD" id="cd14686">
    <property type="entry name" value="bZIP"/>
    <property type="match status" value="1"/>
</dbReference>
<feature type="domain" description="BZIP" evidence="2">
    <location>
        <begin position="55"/>
        <end position="116"/>
    </location>
</feature>
<evidence type="ECO:0000313" key="3">
    <source>
        <dbReference type="EMBL" id="KAL3798055.1"/>
    </source>
</evidence>
<feature type="region of interest" description="Disordered" evidence="1">
    <location>
        <begin position="120"/>
        <end position="157"/>
    </location>
</feature>
<feature type="compositionally biased region" description="Basic and acidic residues" evidence="1">
    <location>
        <begin position="47"/>
        <end position="76"/>
    </location>
</feature>
<feature type="compositionally biased region" description="Basic and acidic residues" evidence="1">
    <location>
        <begin position="8"/>
        <end position="17"/>
    </location>
</feature>
<protein>
    <recommendedName>
        <fullName evidence="2">BZIP domain-containing protein</fullName>
    </recommendedName>
</protein>
<feature type="region of interest" description="Disordered" evidence="1">
    <location>
        <begin position="1"/>
        <end position="76"/>
    </location>
</feature>
<dbReference type="Proteomes" id="UP001516023">
    <property type="component" value="Unassembled WGS sequence"/>
</dbReference>
<keyword evidence="4" id="KW-1185">Reference proteome</keyword>
<evidence type="ECO:0000256" key="1">
    <source>
        <dbReference type="SAM" id="MobiDB-lite"/>
    </source>
</evidence>
<evidence type="ECO:0000313" key="4">
    <source>
        <dbReference type="Proteomes" id="UP001516023"/>
    </source>
</evidence>
<dbReference type="SUPFAM" id="SSF57959">
    <property type="entry name" value="Leucine zipper domain"/>
    <property type="match status" value="1"/>
</dbReference>
<dbReference type="SMART" id="SM00338">
    <property type="entry name" value="BRLZ"/>
    <property type="match status" value="1"/>
</dbReference>
<evidence type="ECO:0000259" key="2">
    <source>
        <dbReference type="PROSITE" id="PS50217"/>
    </source>
</evidence>
<feature type="compositionally biased region" description="Low complexity" evidence="1">
    <location>
        <begin position="135"/>
        <end position="147"/>
    </location>
</feature>
<proteinExistence type="predicted"/>
<dbReference type="Gene3D" id="1.20.5.170">
    <property type="match status" value="1"/>
</dbReference>
<organism evidence="3 4">
    <name type="scientific">Cyclotella cryptica</name>
    <dbReference type="NCBI Taxonomy" id="29204"/>
    <lineage>
        <taxon>Eukaryota</taxon>
        <taxon>Sar</taxon>
        <taxon>Stramenopiles</taxon>
        <taxon>Ochrophyta</taxon>
        <taxon>Bacillariophyta</taxon>
        <taxon>Coscinodiscophyceae</taxon>
        <taxon>Thalassiosirophycidae</taxon>
        <taxon>Stephanodiscales</taxon>
        <taxon>Stephanodiscaceae</taxon>
        <taxon>Cyclotella</taxon>
    </lineage>
</organism>
<feature type="compositionally biased region" description="Low complexity" evidence="1">
    <location>
        <begin position="201"/>
        <end position="212"/>
    </location>
</feature>
<dbReference type="Pfam" id="PF00170">
    <property type="entry name" value="bZIP_1"/>
    <property type="match status" value="1"/>
</dbReference>
<feature type="region of interest" description="Disordered" evidence="1">
    <location>
        <begin position="193"/>
        <end position="238"/>
    </location>
</feature>
<dbReference type="InterPro" id="IPR046347">
    <property type="entry name" value="bZIP_sf"/>
</dbReference>
<accession>A0ABD3QD30</accession>
<comment type="caution">
    <text evidence="3">The sequence shown here is derived from an EMBL/GenBank/DDBJ whole genome shotgun (WGS) entry which is preliminary data.</text>
</comment>
<dbReference type="EMBL" id="JABMIG020000049">
    <property type="protein sequence ID" value="KAL3798055.1"/>
    <property type="molecule type" value="Genomic_DNA"/>
</dbReference>
<sequence>MSPSRSLAADRKRKLDTTDDDEGPSGVKKSPLADLPQNHYAPPVPMTKEELSAWRKEQRRERNRQSAADSRNKTKLRIEELEGEVLKYKTLYEDMKKTMEGMERQIRMLTEMNERKVKESRLFSPSLVEQETVTPPQSYPSSPSRSPVLGVEPSPHDSTIFHCPVVTSLSRPCTPPSHPHPHSFFPSVLSPPTDCAPDQVSSHPTSAATAASFKDHIAPMHPSEQSKVHLIKPISRQA</sequence>
<dbReference type="PROSITE" id="PS50217">
    <property type="entry name" value="BZIP"/>
    <property type="match status" value="1"/>
</dbReference>
<reference evidence="3 4" key="1">
    <citation type="journal article" date="2020" name="G3 (Bethesda)">
        <title>Improved Reference Genome for Cyclotella cryptica CCMP332, a Model for Cell Wall Morphogenesis, Salinity Adaptation, and Lipid Production in Diatoms (Bacillariophyta).</title>
        <authorList>
            <person name="Roberts W.R."/>
            <person name="Downey K.M."/>
            <person name="Ruck E.C."/>
            <person name="Traller J.C."/>
            <person name="Alverson A.J."/>
        </authorList>
    </citation>
    <scope>NUCLEOTIDE SEQUENCE [LARGE SCALE GENOMIC DNA]</scope>
    <source>
        <strain evidence="3 4">CCMP332</strain>
    </source>
</reference>
<dbReference type="AlphaFoldDB" id="A0ABD3QD30"/>
<dbReference type="InterPro" id="IPR004827">
    <property type="entry name" value="bZIP"/>
</dbReference>
<name>A0ABD3QD30_9STRA</name>